<keyword evidence="7" id="KW-1185">Reference proteome</keyword>
<gene>
    <name evidence="6" type="ORF">P7H27_07185</name>
</gene>
<keyword evidence="3" id="KW-0804">Transcription</keyword>
<evidence type="ECO:0000313" key="6">
    <source>
        <dbReference type="EMBL" id="MDT2759546.1"/>
    </source>
</evidence>
<dbReference type="Gene3D" id="1.10.10.10">
    <property type="entry name" value="Winged helix-like DNA-binding domain superfamily/Winged helix DNA-binding domain"/>
    <property type="match status" value="1"/>
</dbReference>
<name>A0ABU3FAT7_9ENTE</name>
<dbReference type="PROSITE" id="PS51464">
    <property type="entry name" value="SIS"/>
    <property type="match status" value="1"/>
</dbReference>
<dbReference type="InterPro" id="IPR047640">
    <property type="entry name" value="RpiR-like"/>
</dbReference>
<comment type="caution">
    <text evidence="6">The sequence shown here is derived from an EMBL/GenBank/DDBJ whole genome shotgun (WGS) entry which is preliminary data.</text>
</comment>
<dbReference type="PANTHER" id="PTHR30514:SF9">
    <property type="entry name" value="TRANSCRIPTIONAL REGULATOR"/>
    <property type="match status" value="1"/>
</dbReference>
<dbReference type="InterPro" id="IPR046348">
    <property type="entry name" value="SIS_dom_sf"/>
</dbReference>
<dbReference type="InterPro" id="IPR000281">
    <property type="entry name" value="HTH_RpiR"/>
</dbReference>
<dbReference type="InterPro" id="IPR001347">
    <property type="entry name" value="SIS_dom"/>
</dbReference>
<dbReference type="EMBL" id="JARQAJ010000003">
    <property type="protein sequence ID" value="MDT2759546.1"/>
    <property type="molecule type" value="Genomic_DNA"/>
</dbReference>
<dbReference type="SUPFAM" id="SSF46689">
    <property type="entry name" value="Homeodomain-like"/>
    <property type="match status" value="1"/>
</dbReference>
<dbReference type="InterPro" id="IPR009057">
    <property type="entry name" value="Homeodomain-like_sf"/>
</dbReference>
<organism evidence="6 7">
    <name type="scientific">Enterococcus xiangfangensis</name>
    <dbReference type="NCBI Taxonomy" id="1296537"/>
    <lineage>
        <taxon>Bacteria</taxon>
        <taxon>Bacillati</taxon>
        <taxon>Bacillota</taxon>
        <taxon>Bacilli</taxon>
        <taxon>Lactobacillales</taxon>
        <taxon>Enterococcaceae</taxon>
        <taxon>Enterococcus</taxon>
    </lineage>
</organism>
<evidence type="ECO:0000256" key="3">
    <source>
        <dbReference type="ARBA" id="ARBA00023163"/>
    </source>
</evidence>
<dbReference type="PROSITE" id="PS51071">
    <property type="entry name" value="HTH_RPIR"/>
    <property type="match status" value="1"/>
</dbReference>
<dbReference type="CDD" id="cd05013">
    <property type="entry name" value="SIS_RpiR"/>
    <property type="match status" value="1"/>
</dbReference>
<keyword evidence="1" id="KW-0805">Transcription regulation</keyword>
<evidence type="ECO:0000259" key="5">
    <source>
        <dbReference type="PROSITE" id="PS51464"/>
    </source>
</evidence>
<evidence type="ECO:0000256" key="2">
    <source>
        <dbReference type="ARBA" id="ARBA00023125"/>
    </source>
</evidence>
<dbReference type="RefSeq" id="WP_311829924.1">
    <property type="nucleotide sequence ID" value="NZ_JARQAJ010000003.1"/>
</dbReference>
<dbReference type="Pfam" id="PF01418">
    <property type="entry name" value="HTH_6"/>
    <property type="match status" value="1"/>
</dbReference>
<reference evidence="6" key="1">
    <citation type="submission" date="2023-03" db="EMBL/GenBank/DDBJ databases">
        <authorList>
            <person name="Shen W."/>
            <person name="Cai J."/>
        </authorList>
    </citation>
    <scope>NUCLEOTIDE SEQUENCE</scope>
    <source>
        <strain evidence="6">P66-3</strain>
    </source>
</reference>
<dbReference type="PANTHER" id="PTHR30514">
    <property type="entry name" value="GLUCOKINASE"/>
    <property type="match status" value="1"/>
</dbReference>
<evidence type="ECO:0000256" key="1">
    <source>
        <dbReference type="ARBA" id="ARBA00023015"/>
    </source>
</evidence>
<sequence length="286" mass="31495">MASPIHLQIKSMYTDFSPKEQAIADYILENPSKVSHSSISDLAAELGIADSTFFQFTKTLGFSGFKDFKLALLKQENDLSAVTIHENIQKNDSELVMAQKVFDSNIKTLTDTKKLLNEEDLNAAVKIISASRRLYFFGVGGSEIVATDAYHKFLRSPIPVGHSTDYHIQLMEASLLTEADCAIVISHSGKSKETIHIANAAKKSGAKVIVVTSQANSPLAKLGDVVFISISEEIEFRSEALASRIAQLSIIDSLYVILMFHNRESAQETITKVREVILGLKENKTD</sequence>
<evidence type="ECO:0000259" key="4">
    <source>
        <dbReference type="PROSITE" id="PS51071"/>
    </source>
</evidence>
<dbReference type="InterPro" id="IPR035472">
    <property type="entry name" value="RpiR-like_SIS"/>
</dbReference>
<evidence type="ECO:0000313" key="7">
    <source>
        <dbReference type="Proteomes" id="UP001181046"/>
    </source>
</evidence>
<proteinExistence type="predicted"/>
<feature type="domain" description="SIS" evidence="5">
    <location>
        <begin position="124"/>
        <end position="264"/>
    </location>
</feature>
<accession>A0ABU3FAT7</accession>
<dbReference type="Proteomes" id="UP001181046">
    <property type="component" value="Unassembled WGS sequence"/>
</dbReference>
<dbReference type="Pfam" id="PF01380">
    <property type="entry name" value="SIS"/>
    <property type="match status" value="1"/>
</dbReference>
<dbReference type="Gene3D" id="3.40.50.10490">
    <property type="entry name" value="Glucose-6-phosphate isomerase like protein, domain 1"/>
    <property type="match status" value="1"/>
</dbReference>
<dbReference type="InterPro" id="IPR036388">
    <property type="entry name" value="WH-like_DNA-bd_sf"/>
</dbReference>
<keyword evidence="2" id="KW-0238">DNA-binding</keyword>
<dbReference type="SUPFAM" id="SSF53697">
    <property type="entry name" value="SIS domain"/>
    <property type="match status" value="1"/>
</dbReference>
<feature type="domain" description="HTH rpiR-type" evidence="4">
    <location>
        <begin position="3"/>
        <end position="79"/>
    </location>
</feature>
<protein>
    <submittedName>
        <fullName evidence="6">MurR/RpiR family transcriptional regulator</fullName>
    </submittedName>
</protein>